<proteinExistence type="predicted"/>
<dbReference type="InParanoid" id="A0A1C7NPN3"/>
<sequence length="77" mass="9270">MNFRRTRRMAMFYNLEHTHGCFQASLSNSTLAGFEDFKVPNDKNNVSRKEAVHRRHFFPEYLQLLSYLPRPKQKDSY</sequence>
<keyword evidence="2" id="KW-1185">Reference proteome</keyword>
<evidence type="ECO:0000313" key="2">
    <source>
        <dbReference type="Proteomes" id="UP000093000"/>
    </source>
</evidence>
<gene>
    <name evidence="1" type="ORF">A0J61_01005</name>
</gene>
<reference evidence="1 2" key="1">
    <citation type="submission" date="2016-03" db="EMBL/GenBank/DDBJ databases">
        <title>Choanephora cucurbitarum.</title>
        <authorList>
            <person name="Min B."/>
            <person name="Park H."/>
            <person name="Park J.-H."/>
            <person name="Shin H.-D."/>
            <person name="Choi I.-G."/>
        </authorList>
    </citation>
    <scope>NUCLEOTIDE SEQUENCE [LARGE SCALE GENOMIC DNA]</scope>
    <source>
        <strain evidence="1 2">KUS-F28377</strain>
    </source>
</reference>
<dbReference type="Proteomes" id="UP000093000">
    <property type="component" value="Unassembled WGS sequence"/>
</dbReference>
<organism evidence="1 2">
    <name type="scientific">Choanephora cucurbitarum</name>
    <dbReference type="NCBI Taxonomy" id="101091"/>
    <lineage>
        <taxon>Eukaryota</taxon>
        <taxon>Fungi</taxon>
        <taxon>Fungi incertae sedis</taxon>
        <taxon>Mucoromycota</taxon>
        <taxon>Mucoromycotina</taxon>
        <taxon>Mucoromycetes</taxon>
        <taxon>Mucorales</taxon>
        <taxon>Mucorineae</taxon>
        <taxon>Choanephoraceae</taxon>
        <taxon>Choanephoroideae</taxon>
        <taxon>Choanephora</taxon>
    </lineage>
</organism>
<comment type="caution">
    <text evidence="1">The sequence shown here is derived from an EMBL/GenBank/DDBJ whole genome shotgun (WGS) entry which is preliminary data.</text>
</comment>
<evidence type="ECO:0000313" key="1">
    <source>
        <dbReference type="EMBL" id="OBZ90940.1"/>
    </source>
</evidence>
<name>A0A1C7NPN3_9FUNG</name>
<protein>
    <submittedName>
        <fullName evidence="1">Uncharacterized protein</fullName>
    </submittedName>
</protein>
<dbReference type="AlphaFoldDB" id="A0A1C7NPN3"/>
<dbReference type="EMBL" id="LUGH01000027">
    <property type="protein sequence ID" value="OBZ90940.1"/>
    <property type="molecule type" value="Genomic_DNA"/>
</dbReference>
<accession>A0A1C7NPN3</accession>